<protein>
    <submittedName>
        <fullName evidence="2">Uncharacterized protein</fullName>
    </submittedName>
</protein>
<comment type="caution">
    <text evidence="2">The sequence shown here is derived from an EMBL/GenBank/DDBJ whole genome shotgun (WGS) entry which is preliminary data.</text>
</comment>
<feature type="chain" id="PRO_5004548166" evidence="1">
    <location>
        <begin position="23"/>
        <end position="387"/>
    </location>
</feature>
<dbReference type="OMA" id="ACYADNC"/>
<evidence type="ECO:0000313" key="2">
    <source>
        <dbReference type="EMBL" id="EPS35560.1"/>
    </source>
</evidence>
<keyword evidence="1" id="KW-0732">Signal</keyword>
<dbReference type="EMBL" id="AQGS01001127">
    <property type="protein sequence ID" value="EPS35560.1"/>
    <property type="molecule type" value="Genomic_DNA"/>
</dbReference>
<gene>
    <name evidence="2" type="ORF">H072_11027</name>
</gene>
<feature type="signal peptide" evidence="1">
    <location>
        <begin position="1"/>
        <end position="22"/>
    </location>
</feature>
<organism evidence="2 3">
    <name type="scientific">Dactylellina haptotyla (strain CBS 200.50)</name>
    <name type="common">Nematode-trapping fungus</name>
    <name type="synonym">Monacrosporium haptotylum</name>
    <dbReference type="NCBI Taxonomy" id="1284197"/>
    <lineage>
        <taxon>Eukaryota</taxon>
        <taxon>Fungi</taxon>
        <taxon>Dikarya</taxon>
        <taxon>Ascomycota</taxon>
        <taxon>Pezizomycotina</taxon>
        <taxon>Orbiliomycetes</taxon>
        <taxon>Orbiliales</taxon>
        <taxon>Orbiliaceae</taxon>
        <taxon>Dactylellina</taxon>
    </lineage>
</organism>
<evidence type="ECO:0000256" key="1">
    <source>
        <dbReference type="SAM" id="SignalP"/>
    </source>
</evidence>
<dbReference type="AlphaFoldDB" id="S7ZXS1"/>
<reference evidence="2 3" key="1">
    <citation type="journal article" date="2013" name="PLoS Genet.">
        <title>Genomic mechanisms accounting for the adaptation to parasitism in nematode-trapping fungi.</title>
        <authorList>
            <person name="Meerupati T."/>
            <person name="Andersson K.M."/>
            <person name="Friman E."/>
            <person name="Kumar D."/>
            <person name="Tunlid A."/>
            <person name="Ahren D."/>
        </authorList>
    </citation>
    <scope>NUCLEOTIDE SEQUENCE [LARGE SCALE GENOMIC DNA]</scope>
    <source>
        <strain evidence="2 3">CBS 200.50</strain>
    </source>
</reference>
<evidence type="ECO:0000313" key="3">
    <source>
        <dbReference type="Proteomes" id="UP000015100"/>
    </source>
</evidence>
<reference evidence="3" key="2">
    <citation type="submission" date="2013-04" db="EMBL/GenBank/DDBJ databases">
        <title>Genomic mechanisms accounting for the adaptation to parasitism in nematode-trapping fungi.</title>
        <authorList>
            <person name="Ahren D.G."/>
        </authorList>
    </citation>
    <scope>NUCLEOTIDE SEQUENCE [LARGE SCALE GENOMIC DNA]</scope>
    <source>
        <strain evidence="3">CBS 200.50</strain>
    </source>
</reference>
<dbReference type="HOGENOM" id="CLU_060135_0_0_1"/>
<dbReference type="Proteomes" id="UP000015100">
    <property type="component" value="Unassembled WGS sequence"/>
</dbReference>
<dbReference type="STRING" id="1284197.S7ZXS1"/>
<proteinExistence type="predicted"/>
<sequence>MFSLRTIILLIALNPAIQRVTATLNPTACYADNCLRALRGLASKSYEKVSTDCSDYVWKTVTPSTVVVSAIGTVVETQFVVLPVTADATQTDTVTITTTIPAGSATIARASGEDPWSTVVLPRGLQVRDTSPLPTYATACTSGSRYASACSCFGVPASIETAATPTLTVTVYVTTTGYTTMSEVVTTNTYTTIVTEVATTTEAAAAAAGTVFGVAIIEGGDPGGQWASGTPLYLDTHYLFDSKPQDTSAFGIVPPILLPDGRVYSAWGGIKSLAYCGPTIDDASGDPNVGAVAIRTTGSPTAGTEVYCNWGADRILRCSCTVGGVLYNKLTQRRDSDGWTEITLRKPDFVSNPIQAESIITAKVYHTDYCIDDSVFPCGGWANPPPF</sequence>
<dbReference type="OrthoDB" id="5355391at2759"/>
<name>S7ZXS1_DACHA</name>
<accession>S7ZXS1</accession>
<keyword evidence="3" id="KW-1185">Reference proteome</keyword>